<dbReference type="AlphaFoldDB" id="A0A7N2MTV8"/>
<dbReference type="GO" id="GO:0080019">
    <property type="term" value="F:alcohol-forming very long-chain fatty acyl-CoA reductase activity"/>
    <property type="evidence" value="ECO:0007669"/>
    <property type="project" value="InterPro"/>
</dbReference>
<proteinExistence type="inferred from homology"/>
<dbReference type="InterPro" id="IPR036291">
    <property type="entry name" value="NAD(P)-bd_dom_sf"/>
</dbReference>
<dbReference type="EMBL" id="LRBV02000010">
    <property type="status" value="NOT_ANNOTATED_CDS"/>
    <property type="molecule type" value="Genomic_DNA"/>
</dbReference>
<sequence>MRYDVALGTNTYGVLHVLSFAQNCVKLKVLLHVSTAYVCGEKEGNILESPFYMGDTLKGISKLDINAEKELVMEYLDRLRVQGATNEAIISTMKDFDIERTIDGVISAYAKGKLECFTAHPKSILDIIPADMVVNSMIVAMVAHANKSSQIIFHVGSSLRNPMRLYNLKKFLFQYFTRNPWIGKNGKSIKVGKAIVFSSMARFHAYMAIRYKLPLKVLWLANEVLCHYYRDMYIDRKRKVALGMRLVELYKPYVFFTGSFDDSNTEKLRVAARESDANLHLFDFDPKCIDWEDYIPLKATAASDVGAAIESWKGSGYLIEALKTFNTPNLLNKFMKAGKPRAFVKISAN</sequence>
<dbReference type="EC" id="1.2.1.84" evidence="4"/>
<evidence type="ECO:0000256" key="2">
    <source>
        <dbReference type="ARBA" id="ARBA00022516"/>
    </source>
</evidence>
<dbReference type="PANTHER" id="PTHR11011">
    <property type="entry name" value="MALE STERILITY PROTEIN 2-RELATED"/>
    <property type="match status" value="1"/>
</dbReference>
<dbReference type="InParanoid" id="A0A7N2MTV8"/>
<feature type="domain" description="Thioester reductase (TE)" evidence="6">
    <location>
        <begin position="2"/>
        <end position="71"/>
    </location>
</feature>
<evidence type="ECO:0000259" key="5">
    <source>
        <dbReference type="Pfam" id="PF03015"/>
    </source>
</evidence>
<dbReference type="InterPro" id="IPR033640">
    <property type="entry name" value="FAR_C"/>
</dbReference>
<evidence type="ECO:0000256" key="3">
    <source>
        <dbReference type="ARBA" id="ARBA00023098"/>
    </source>
</evidence>
<reference evidence="7 8" key="1">
    <citation type="journal article" date="2016" name="G3 (Bethesda)">
        <title>First Draft Assembly and Annotation of the Genome of a California Endemic Oak Quercus lobata Nee (Fagaceae).</title>
        <authorList>
            <person name="Sork V.L."/>
            <person name="Fitz-Gibbon S.T."/>
            <person name="Puiu D."/>
            <person name="Crepeau M."/>
            <person name="Gugger P.F."/>
            <person name="Sherman R."/>
            <person name="Stevens K."/>
            <person name="Langley C.H."/>
            <person name="Pellegrini M."/>
            <person name="Salzberg S.L."/>
        </authorList>
    </citation>
    <scope>NUCLEOTIDE SEQUENCE [LARGE SCALE GENOMIC DNA]</scope>
    <source>
        <strain evidence="7 8">cv. SW786</strain>
    </source>
</reference>
<name>A0A7N2MTV8_QUELO</name>
<dbReference type="Gene3D" id="3.40.50.720">
    <property type="entry name" value="NAD(P)-binding Rossmann-like Domain"/>
    <property type="match status" value="1"/>
</dbReference>
<dbReference type="InterPro" id="IPR013120">
    <property type="entry name" value="FAR_NAD-bd"/>
</dbReference>
<evidence type="ECO:0000313" key="8">
    <source>
        <dbReference type="Proteomes" id="UP000594261"/>
    </source>
</evidence>
<dbReference type="CDD" id="cd09071">
    <property type="entry name" value="FAR_C"/>
    <property type="match status" value="1"/>
</dbReference>
<dbReference type="GO" id="GO:0010345">
    <property type="term" value="P:suberin biosynthetic process"/>
    <property type="evidence" value="ECO:0007669"/>
    <property type="project" value="TreeGrafter"/>
</dbReference>
<dbReference type="GO" id="GO:0035336">
    <property type="term" value="P:long-chain fatty-acyl-CoA metabolic process"/>
    <property type="evidence" value="ECO:0007669"/>
    <property type="project" value="TreeGrafter"/>
</dbReference>
<dbReference type="Pfam" id="PF07993">
    <property type="entry name" value="NAD_binding_4"/>
    <property type="match status" value="1"/>
</dbReference>
<dbReference type="Proteomes" id="UP000594261">
    <property type="component" value="Chromosome 10"/>
</dbReference>
<keyword evidence="3 4" id="KW-0443">Lipid metabolism</keyword>
<comment type="catalytic activity">
    <reaction evidence="4">
        <text>a long-chain fatty acyl-CoA + 2 NADPH + 2 H(+) = a long-chain primary fatty alcohol + 2 NADP(+) + CoA</text>
        <dbReference type="Rhea" id="RHEA:52716"/>
        <dbReference type="ChEBI" id="CHEBI:15378"/>
        <dbReference type="ChEBI" id="CHEBI:57287"/>
        <dbReference type="ChEBI" id="CHEBI:57783"/>
        <dbReference type="ChEBI" id="CHEBI:58349"/>
        <dbReference type="ChEBI" id="CHEBI:77396"/>
        <dbReference type="ChEBI" id="CHEBI:83139"/>
        <dbReference type="EC" id="1.2.1.84"/>
    </reaction>
</comment>
<organism evidence="7 8">
    <name type="scientific">Quercus lobata</name>
    <name type="common">Valley oak</name>
    <dbReference type="NCBI Taxonomy" id="97700"/>
    <lineage>
        <taxon>Eukaryota</taxon>
        <taxon>Viridiplantae</taxon>
        <taxon>Streptophyta</taxon>
        <taxon>Embryophyta</taxon>
        <taxon>Tracheophyta</taxon>
        <taxon>Spermatophyta</taxon>
        <taxon>Magnoliopsida</taxon>
        <taxon>eudicotyledons</taxon>
        <taxon>Gunneridae</taxon>
        <taxon>Pentapetalae</taxon>
        <taxon>rosids</taxon>
        <taxon>fabids</taxon>
        <taxon>Fagales</taxon>
        <taxon>Fagaceae</taxon>
        <taxon>Quercus</taxon>
    </lineage>
</organism>
<dbReference type="InterPro" id="IPR026055">
    <property type="entry name" value="FAR"/>
</dbReference>
<evidence type="ECO:0000256" key="4">
    <source>
        <dbReference type="RuleBase" id="RU363097"/>
    </source>
</evidence>
<dbReference type="PANTHER" id="PTHR11011:SF84">
    <property type="entry name" value="ACYL-COA REDUCTASE-LIKE PROTEIN, PUTATIVE-RELATED"/>
    <property type="match status" value="1"/>
</dbReference>
<dbReference type="OMA" id="RMAMKEH"/>
<accession>A0A7N2MTV8</accession>
<keyword evidence="2 4" id="KW-0444">Lipid biosynthesis</keyword>
<protein>
    <recommendedName>
        <fullName evidence="4">Fatty acyl-CoA reductase</fullName>
        <ecNumber evidence="4">1.2.1.84</ecNumber>
    </recommendedName>
</protein>
<feature type="domain" description="Fatty acyl-CoA reductase C-terminal" evidence="5">
    <location>
        <begin position="213"/>
        <end position="295"/>
    </location>
</feature>
<dbReference type="GO" id="GO:0102965">
    <property type="term" value="F:alcohol-forming long-chain fatty acyl-CoA reductase activity"/>
    <property type="evidence" value="ECO:0007669"/>
    <property type="project" value="UniProtKB-EC"/>
</dbReference>
<evidence type="ECO:0000259" key="6">
    <source>
        <dbReference type="Pfam" id="PF07993"/>
    </source>
</evidence>
<comment type="function">
    <text evidence="4">Catalyzes the reduction of fatty acyl-CoA to fatty alcohols.</text>
</comment>
<dbReference type="Pfam" id="PF03015">
    <property type="entry name" value="Sterile"/>
    <property type="match status" value="1"/>
</dbReference>
<keyword evidence="8" id="KW-1185">Reference proteome</keyword>
<keyword evidence="4" id="KW-0560">Oxidoreductase</keyword>
<evidence type="ECO:0000256" key="1">
    <source>
        <dbReference type="ARBA" id="ARBA00005928"/>
    </source>
</evidence>
<keyword evidence="4" id="KW-0521">NADP</keyword>
<comment type="similarity">
    <text evidence="1 4">Belongs to the fatty acyl-CoA reductase family.</text>
</comment>
<evidence type="ECO:0000313" key="7">
    <source>
        <dbReference type="EnsemblPlants" id="QL10p053559:mrna"/>
    </source>
</evidence>
<dbReference type="SUPFAM" id="SSF51735">
    <property type="entry name" value="NAD(P)-binding Rossmann-fold domains"/>
    <property type="match status" value="1"/>
</dbReference>
<dbReference type="Gramene" id="QL10p053559:mrna">
    <property type="protein sequence ID" value="QL10p053559:mrna"/>
    <property type="gene ID" value="QL10p053559"/>
</dbReference>
<dbReference type="EnsemblPlants" id="QL10p053559:mrna">
    <property type="protein sequence ID" value="QL10p053559:mrna"/>
    <property type="gene ID" value="QL10p053559"/>
</dbReference>
<reference evidence="7" key="2">
    <citation type="submission" date="2021-01" db="UniProtKB">
        <authorList>
            <consortium name="EnsemblPlants"/>
        </authorList>
    </citation>
    <scope>IDENTIFICATION</scope>
</reference>